<dbReference type="InterPro" id="IPR034829">
    <property type="entry name" value="DnaD-like_sf"/>
</dbReference>
<name>A0A8S5LLU2_9CAUD</name>
<dbReference type="Pfam" id="PF19808">
    <property type="entry name" value="DUF6291"/>
    <property type="match status" value="1"/>
</dbReference>
<feature type="compositionally biased region" description="Basic and acidic residues" evidence="1">
    <location>
        <begin position="64"/>
        <end position="79"/>
    </location>
</feature>
<organism evidence="3">
    <name type="scientific">Siphoviridae sp. ctvok7</name>
    <dbReference type="NCBI Taxonomy" id="2827596"/>
    <lineage>
        <taxon>Viruses</taxon>
        <taxon>Duplodnaviria</taxon>
        <taxon>Heunggongvirae</taxon>
        <taxon>Uroviricota</taxon>
        <taxon>Caudoviricetes</taxon>
    </lineage>
</organism>
<feature type="compositionally biased region" description="Polar residues" evidence="1">
    <location>
        <begin position="80"/>
        <end position="95"/>
    </location>
</feature>
<dbReference type="InterPro" id="IPR046258">
    <property type="entry name" value="DUF6291"/>
</dbReference>
<reference evidence="3" key="1">
    <citation type="journal article" date="2021" name="Proc. Natl. Acad. Sci. U.S.A.">
        <title>A Catalog of Tens of Thousands of Viruses from Human Metagenomes Reveals Hidden Associations with Chronic Diseases.</title>
        <authorList>
            <person name="Tisza M.J."/>
            <person name="Buck C.B."/>
        </authorList>
    </citation>
    <scope>NUCLEOTIDE SEQUENCE</scope>
    <source>
        <strain evidence="3">Ctvok7</strain>
    </source>
</reference>
<feature type="compositionally biased region" description="Pro residues" evidence="1">
    <location>
        <begin position="217"/>
        <end position="231"/>
    </location>
</feature>
<accession>A0A8S5LLU2</accession>
<evidence type="ECO:0000259" key="2">
    <source>
        <dbReference type="Pfam" id="PF19808"/>
    </source>
</evidence>
<feature type="compositionally biased region" description="Basic and acidic residues" evidence="1">
    <location>
        <begin position="235"/>
        <end position="259"/>
    </location>
</feature>
<feature type="domain" description="DUF6291" evidence="2">
    <location>
        <begin position="6"/>
        <end position="82"/>
    </location>
</feature>
<feature type="region of interest" description="Disordered" evidence="1">
    <location>
        <begin position="64"/>
        <end position="106"/>
    </location>
</feature>
<protein>
    <submittedName>
        <fullName evidence="3">Primosome component</fullName>
    </submittedName>
</protein>
<sequence length="259" mass="28503">MERGQFTFYRSFWDAMKSLPKKDQLQFVTAVCGYVFDGEDVSVSGPAAAAFLLVKPVLDKASKRAESGKKGVSKREANRKQTPSKTEANAKQTPSEGEKEKEVEVEEEVEVEVENEVLKKPLPCGRGTKSLDHTPAAAAVVADYLNRVNPSASDIALEELRSFADTLGDAVCKRAFDIALDEKKATWSYIRAILRDKAARGVKCLADWDALEAVRPKGPPGPKNAPAPMPGQPGEADRRAREDMEQLRELVRRERSGDD</sequence>
<dbReference type="SUPFAM" id="SSF158499">
    <property type="entry name" value="DnaD domain-like"/>
    <property type="match status" value="1"/>
</dbReference>
<dbReference type="NCBIfam" id="TIGR01446">
    <property type="entry name" value="DnaD_dom"/>
    <property type="match status" value="1"/>
</dbReference>
<dbReference type="InterPro" id="IPR006343">
    <property type="entry name" value="DnaB/C_C"/>
</dbReference>
<feature type="region of interest" description="Disordered" evidence="1">
    <location>
        <begin position="213"/>
        <end position="259"/>
    </location>
</feature>
<dbReference type="EMBL" id="BK015871">
    <property type="protein sequence ID" value="DAD70843.1"/>
    <property type="molecule type" value="Genomic_DNA"/>
</dbReference>
<proteinExistence type="predicted"/>
<dbReference type="Gene3D" id="1.10.10.630">
    <property type="entry name" value="DnaD domain-like"/>
    <property type="match status" value="1"/>
</dbReference>
<evidence type="ECO:0000256" key="1">
    <source>
        <dbReference type="SAM" id="MobiDB-lite"/>
    </source>
</evidence>
<evidence type="ECO:0000313" key="3">
    <source>
        <dbReference type="EMBL" id="DAD70843.1"/>
    </source>
</evidence>